<keyword evidence="2" id="KW-1185">Reference proteome</keyword>
<gene>
    <name evidence="1" type="ORF">MEDL_38907</name>
</gene>
<sequence>MADKQIDEKRRVEEIYMEGGAEAVEKYIEEHLDQWKNTKVSIAVTGGTATGKSTLLIKYEDCSRVKKIKKPFCFVRSKVDLDYQNLVYDNRLHESATSILSGIHQNINQSLAKYENLKADAIFVISSRDAEIGDTPKLLRHMEKRMPFIKYESIVRSLESFSDDVIERKYQLLKGSLFRKSLSLAFKTTSKLYNLKDVLQEAYTEYLNVFNITSGKEPIRTDQIILTLVEFCEETNVVERLHDMALKGMMTTLMTLNPISMFPAIIYGVGVSYQSNARKMYVSLESMLNKAHNLAKEDYKNMYKITKNVQSKI</sequence>
<dbReference type="Proteomes" id="UP000683360">
    <property type="component" value="Unassembled WGS sequence"/>
</dbReference>
<dbReference type="AlphaFoldDB" id="A0A8S3T4K1"/>
<dbReference type="InterPro" id="IPR051515">
    <property type="entry name" value="IRG"/>
</dbReference>
<dbReference type="OrthoDB" id="6124634at2759"/>
<dbReference type="GO" id="GO:0005525">
    <property type="term" value="F:GTP binding"/>
    <property type="evidence" value="ECO:0007669"/>
    <property type="project" value="InterPro"/>
</dbReference>
<dbReference type="GO" id="GO:0016020">
    <property type="term" value="C:membrane"/>
    <property type="evidence" value="ECO:0007669"/>
    <property type="project" value="InterPro"/>
</dbReference>
<proteinExistence type="predicted"/>
<evidence type="ECO:0000313" key="1">
    <source>
        <dbReference type="EMBL" id="CAG2225791.1"/>
    </source>
</evidence>
<dbReference type="PANTHER" id="PTHR32341:SF10">
    <property type="entry name" value="INTERFERON-INDUCIBLE GTPASE 5"/>
    <property type="match status" value="1"/>
</dbReference>
<accession>A0A8S3T4K1</accession>
<comment type="caution">
    <text evidence="1">The sequence shown here is derived from an EMBL/GenBank/DDBJ whole genome shotgun (WGS) entry which is preliminary data.</text>
</comment>
<dbReference type="Gene3D" id="3.40.50.300">
    <property type="entry name" value="P-loop containing nucleotide triphosphate hydrolases"/>
    <property type="match status" value="1"/>
</dbReference>
<evidence type="ECO:0000313" key="2">
    <source>
        <dbReference type="Proteomes" id="UP000683360"/>
    </source>
</evidence>
<organism evidence="1 2">
    <name type="scientific">Mytilus edulis</name>
    <name type="common">Blue mussel</name>
    <dbReference type="NCBI Taxonomy" id="6550"/>
    <lineage>
        <taxon>Eukaryota</taxon>
        <taxon>Metazoa</taxon>
        <taxon>Spiralia</taxon>
        <taxon>Lophotrochozoa</taxon>
        <taxon>Mollusca</taxon>
        <taxon>Bivalvia</taxon>
        <taxon>Autobranchia</taxon>
        <taxon>Pteriomorphia</taxon>
        <taxon>Mytilida</taxon>
        <taxon>Mytiloidea</taxon>
        <taxon>Mytilidae</taxon>
        <taxon>Mytilinae</taxon>
        <taxon>Mytilus</taxon>
    </lineage>
</organism>
<dbReference type="PANTHER" id="PTHR32341">
    <property type="entry name" value="INTERFERON-INDUCIBLE GTPASE"/>
    <property type="match status" value="1"/>
</dbReference>
<protein>
    <submittedName>
        <fullName evidence="1">Uncharacterized protein</fullName>
    </submittedName>
</protein>
<dbReference type="InterPro" id="IPR027417">
    <property type="entry name" value="P-loop_NTPase"/>
</dbReference>
<dbReference type="Pfam" id="PF05049">
    <property type="entry name" value="IIGP"/>
    <property type="match status" value="1"/>
</dbReference>
<dbReference type="SUPFAM" id="SSF52540">
    <property type="entry name" value="P-loop containing nucleoside triphosphate hydrolases"/>
    <property type="match status" value="1"/>
</dbReference>
<dbReference type="EMBL" id="CAJPWZ010001860">
    <property type="protein sequence ID" value="CAG2225791.1"/>
    <property type="molecule type" value="Genomic_DNA"/>
</dbReference>
<name>A0A8S3T4K1_MYTED</name>
<reference evidence="1" key="1">
    <citation type="submission" date="2021-03" db="EMBL/GenBank/DDBJ databases">
        <authorList>
            <person name="Bekaert M."/>
        </authorList>
    </citation>
    <scope>NUCLEOTIDE SEQUENCE</scope>
</reference>
<dbReference type="InterPro" id="IPR007743">
    <property type="entry name" value="Immunity-related_GTPase-like"/>
</dbReference>